<dbReference type="GO" id="GO:0009117">
    <property type="term" value="P:nucleotide metabolic process"/>
    <property type="evidence" value="ECO:0007669"/>
    <property type="project" value="UniProtKB-KW"/>
</dbReference>
<evidence type="ECO:0000256" key="3">
    <source>
        <dbReference type="ARBA" id="ARBA00022490"/>
    </source>
</evidence>
<name>E6TZM9_EVAC2</name>
<evidence type="ECO:0000256" key="6">
    <source>
        <dbReference type="HAMAP-Rule" id="MF_00528"/>
    </source>
</evidence>
<dbReference type="InterPro" id="IPR029001">
    <property type="entry name" value="ITPase-like_fam"/>
</dbReference>
<dbReference type="HOGENOM" id="CLU_040416_2_1_9"/>
<comment type="subcellular location">
    <subcellularLocation>
        <location evidence="2 6">Cytoplasm</location>
    </subcellularLocation>
</comment>
<dbReference type="GO" id="GO:0036221">
    <property type="term" value="F:UTP diphosphatase activity"/>
    <property type="evidence" value="ECO:0007669"/>
    <property type="project" value="RHEA"/>
</dbReference>
<dbReference type="EMBL" id="CP002394">
    <property type="protein sequence ID" value="ADU31335.1"/>
    <property type="molecule type" value="Genomic_DNA"/>
</dbReference>
<dbReference type="Gene3D" id="3.90.950.10">
    <property type="match status" value="1"/>
</dbReference>
<dbReference type="CDD" id="cd00555">
    <property type="entry name" value="Maf"/>
    <property type="match status" value="1"/>
</dbReference>
<dbReference type="HAMAP" id="MF_00528">
    <property type="entry name" value="Maf"/>
    <property type="match status" value="1"/>
</dbReference>
<evidence type="ECO:0000313" key="8">
    <source>
        <dbReference type="Proteomes" id="UP000001401"/>
    </source>
</evidence>
<proteinExistence type="inferred from homology"/>
<comment type="cofactor">
    <cofactor evidence="1 6">
        <name>a divalent metal cation</name>
        <dbReference type="ChEBI" id="CHEBI:60240"/>
    </cofactor>
</comment>
<dbReference type="eggNOG" id="COG0424">
    <property type="taxonomic scope" value="Bacteria"/>
</dbReference>
<evidence type="ECO:0000256" key="4">
    <source>
        <dbReference type="ARBA" id="ARBA00022801"/>
    </source>
</evidence>
<dbReference type="FunFam" id="3.90.950.10:FF:000005">
    <property type="entry name" value="7-methyl-GTP pyrophosphatase"/>
    <property type="match status" value="1"/>
</dbReference>
<organism evidence="7 8">
    <name type="scientific">Evansella cellulosilytica (strain ATCC 21833 / DSM 2522 / FERM P-1141 / JCM 9156 / N-4)</name>
    <name type="common">Bacillus cellulosilyticus</name>
    <dbReference type="NCBI Taxonomy" id="649639"/>
    <lineage>
        <taxon>Bacteria</taxon>
        <taxon>Bacillati</taxon>
        <taxon>Bacillota</taxon>
        <taxon>Bacilli</taxon>
        <taxon>Bacillales</taxon>
        <taxon>Bacillaceae</taxon>
        <taxon>Evansella</taxon>
    </lineage>
</organism>
<dbReference type="PIRSF" id="PIRSF006305">
    <property type="entry name" value="Maf"/>
    <property type="match status" value="1"/>
</dbReference>
<dbReference type="PANTHER" id="PTHR43213">
    <property type="entry name" value="BIFUNCTIONAL DTTP/UTP PYROPHOSPHATASE/METHYLTRANSFERASE PROTEIN-RELATED"/>
    <property type="match status" value="1"/>
</dbReference>
<dbReference type="RefSeq" id="WP_013489666.1">
    <property type="nucleotide sequence ID" value="NC_014829.1"/>
</dbReference>
<evidence type="ECO:0000313" key="7">
    <source>
        <dbReference type="EMBL" id="ADU31335.1"/>
    </source>
</evidence>
<comment type="function">
    <text evidence="6">Nucleoside triphosphate pyrophosphatase that hydrolyzes dTTP and UTP. May have a dual role in cell division arrest and in preventing the incorporation of modified nucleotides into cellular nucleic acids.</text>
</comment>
<keyword evidence="8" id="KW-1185">Reference proteome</keyword>
<feature type="site" description="Important for substrate specificity" evidence="6">
    <location>
        <position position="70"/>
    </location>
</feature>
<feature type="site" description="Important for substrate specificity" evidence="6">
    <location>
        <position position="12"/>
    </location>
</feature>
<keyword evidence="4 6" id="KW-0378">Hydrolase</keyword>
<dbReference type="GO" id="GO:0005737">
    <property type="term" value="C:cytoplasm"/>
    <property type="evidence" value="ECO:0007669"/>
    <property type="project" value="UniProtKB-SubCell"/>
</dbReference>
<comment type="catalytic activity">
    <reaction evidence="6">
        <text>UTP + H2O = UMP + diphosphate + H(+)</text>
        <dbReference type="Rhea" id="RHEA:29395"/>
        <dbReference type="ChEBI" id="CHEBI:15377"/>
        <dbReference type="ChEBI" id="CHEBI:15378"/>
        <dbReference type="ChEBI" id="CHEBI:33019"/>
        <dbReference type="ChEBI" id="CHEBI:46398"/>
        <dbReference type="ChEBI" id="CHEBI:57865"/>
        <dbReference type="EC" id="3.6.1.9"/>
    </reaction>
</comment>
<evidence type="ECO:0000256" key="5">
    <source>
        <dbReference type="ARBA" id="ARBA00023080"/>
    </source>
</evidence>
<dbReference type="AlphaFoldDB" id="E6TZM9"/>
<feature type="active site" description="Proton acceptor" evidence="6">
    <location>
        <position position="69"/>
    </location>
</feature>
<evidence type="ECO:0000256" key="2">
    <source>
        <dbReference type="ARBA" id="ARBA00004496"/>
    </source>
</evidence>
<feature type="site" description="Important for substrate specificity" evidence="6">
    <location>
        <position position="152"/>
    </location>
</feature>
<dbReference type="PANTHER" id="PTHR43213:SF5">
    <property type="entry name" value="BIFUNCTIONAL DTTP_UTP PYROPHOSPHATASE_METHYLTRANSFERASE PROTEIN-RELATED"/>
    <property type="match status" value="1"/>
</dbReference>
<comment type="caution">
    <text evidence="6">Lacks conserved residue(s) required for the propagation of feature annotation.</text>
</comment>
<evidence type="ECO:0000256" key="1">
    <source>
        <dbReference type="ARBA" id="ARBA00001968"/>
    </source>
</evidence>
<sequence>MKPFILASQSPRRKQLLEQVNLSFSIEASQVEEVIRNESTPEDIVISLARQKAEDVFFRNKNSVVLGSDTIVVIDGEVLGKPENEAMARHMLQRLSGRTHHVYTGVYMISEEQAEGFFVRSEVEFYTLTNEEIDTYIATGDPFDKAGSYGIQGVGAILVKKINGDFFAIMGLPIAKVVRALKKFHINVDHS</sequence>
<dbReference type="InterPro" id="IPR003697">
    <property type="entry name" value="Maf-like"/>
</dbReference>
<protein>
    <recommendedName>
        <fullName evidence="6">dTTP/UTP pyrophosphatase</fullName>
        <shortName evidence="6">dTTPase/UTPase</shortName>
        <ecNumber evidence="6">3.6.1.9</ecNumber>
    </recommendedName>
    <alternativeName>
        <fullName evidence="6">Nucleoside triphosphate pyrophosphatase</fullName>
    </alternativeName>
    <alternativeName>
        <fullName evidence="6">Nucleotide pyrophosphatase</fullName>
        <shortName evidence="6">Nucleotide PPase</shortName>
    </alternativeName>
</protein>
<dbReference type="Proteomes" id="UP000001401">
    <property type="component" value="Chromosome"/>
</dbReference>
<dbReference type="NCBIfam" id="TIGR00172">
    <property type="entry name" value="maf"/>
    <property type="match status" value="1"/>
</dbReference>
<dbReference type="OrthoDB" id="9807767at2"/>
<keyword evidence="5 6" id="KW-0546">Nucleotide metabolism</keyword>
<dbReference type="GO" id="GO:0036218">
    <property type="term" value="F:dTTP diphosphatase activity"/>
    <property type="evidence" value="ECO:0007669"/>
    <property type="project" value="RHEA"/>
</dbReference>
<dbReference type="EC" id="3.6.1.9" evidence="6"/>
<dbReference type="SUPFAM" id="SSF52972">
    <property type="entry name" value="ITPase-like"/>
    <property type="match status" value="1"/>
</dbReference>
<gene>
    <name evidence="7" type="ordered locus">Bcell_3092</name>
</gene>
<comment type="catalytic activity">
    <reaction evidence="6">
        <text>dTTP + H2O = dTMP + diphosphate + H(+)</text>
        <dbReference type="Rhea" id="RHEA:28534"/>
        <dbReference type="ChEBI" id="CHEBI:15377"/>
        <dbReference type="ChEBI" id="CHEBI:15378"/>
        <dbReference type="ChEBI" id="CHEBI:33019"/>
        <dbReference type="ChEBI" id="CHEBI:37568"/>
        <dbReference type="ChEBI" id="CHEBI:63528"/>
        <dbReference type="EC" id="3.6.1.9"/>
    </reaction>
</comment>
<reference evidence="7" key="1">
    <citation type="submission" date="2010-12" db="EMBL/GenBank/DDBJ databases">
        <title>Complete sequence of Bacillus cellulosilyticus DSM 2522.</title>
        <authorList>
            <consortium name="US DOE Joint Genome Institute"/>
            <person name="Lucas S."/>
            <person name="Copeland A."/>
            <person name="Lapidus A."/>
            <person name="Cheng J.-F."/>
            <person name="Bruce D."/>
            <person name="Goodwin L."/>
            <person name="Pitluck S."/>
            <person name="Chertkov O."/>
            <person name="Detter J.C."/>
            <person name="Han C."/>
            <person name="Tapia R."/>
            <person name="Land M."/>
            <person name="Hauser L."/>
            <person name="Jeffries C."/>
            <person name="Kyrpides N."/>
            <person name="Ivanova N."/>
            <person name="Mikhailova N."/>
            <person name="Brumm P."/>
            <person name="Mead D."/>
            <person name="Woyke T."/>
        </authorList>
    </citation>
    <scope>NUCLEOTIDE SEQUENCE [LARGE SCALE GENOMIC DNA]</scope>
    <source>
        <strain evidence="7">DSM 2522</strain>
    </source>
</reference>
<keyword evidence="3 6" id="KW-0963">Cytoplasm</keyword>
<comment type="similarity">
    <text evidence="6">Belongs to the Maf family. YhdE subfamily.</text>
</comment>
<dbReference type="KEGG" id="bco:Bcell_3092"/>
<dbReference type="Pfam" id="PF02545">
    <property type="entry name" value="Maf"/>
    <property type="match status" value="1"/>
</dbReference>
<accession>E6TZM9</accession>
<dbReference type="STRING" id="649639.Bcell_3092"/>